<dbReference type="Gene3D" id="1.10.260.40">
    <property type="entry name" value="lambda repressor-like DNA-binding domains"/>
    <property type="match status" value="1"/>
</dbReference>
<accession>A0A291Q9Q7</accession>
<keyword evidence="2" id="KW-0238">DNA-binding</keyword>
<evidence type="ECO:0000259" key="1">
    <source>
        <dbReference type="Pfam" id="PF19054"/>
    </source>
</evidence>
<dbReference type="InterPro" id="IPR010982">
    <property type="entry name" value="Lambda_DNA-bd_dom_sf"/>
</dbReference>
<feature type="domain" description="DUF5753" evidence="1">
    <location>
        <begin position="93"/>
        <end position="271"/>
    </location>
</feature>
<dbReference type="GO" id="GO:0003677">
    <property type="term" value="F:DNA binding"/>
    <property type="evidence" value="ECO:0007669"/>
    <property type="project" value="UniProtKB-KW"/>
</dbReference>
<dbReference type="Pfam" id="PF19054">
    <property type="entry name" value="DUF5753"/>
    <property type="match status" value="1"/>
</dbReference>
<dbReference type="InterPro" id="IPR043917">
    <property type="entry name" value="DUF5753"/>
</dbReference>
<dbReference type="KEGG" id="sfk:KY5_3238"/>
<dbReference type="EMBL" id="CP022685">
    <property type="protein sequence ID" value="ATL28256.1"/>
    <property type="molecule type" value="Genomic_DNA"/>
</dbReference>
<protein>
    <submittedName>
        <fullName evidence="2">Putative DNA-binding protein</fullName>
    </submittedName>
</protein>
<dbReference type="Proteomes" id="UP000221011">
    <property type="component" value="Chromosome"/>
</dbReference>
<keyword evidence="3" id="KW-1185">Reference proteome</keyword>
<evidence type="ECO:0000313" key="3">
    <source>
        <dbReference type="Proteomes" id="UP000221011"/>
    </source>
</evidence>
<organism evidence="2 3">
    <name type="scientific">Streptomyces formicae</name>
    <dbReference type="NCBI Taxonomy" id="1616117"/>
    <lineage>
        <taxon>Bacteria</taxon>
        <taxon>Bacillati</taxon>
        <taxon>Actinomycetota</taxon>
        <taxon>Actinomycetes</taxon>
        <taxon>Kitasatosporales</taxon>
        <taxon>Streptomycetaceae</taxon>
        <taxon>Streptomyces</taxon>
    </lineage>
</organism>
<name>A0A291Q9Q7_9ACTN</name>
<sequence>MAARKDIDGSASVPAFYGKELRWKREAAGRTLQETVEGSYFGASYLSEIERGQRRMPIELARHVDHFLKTDGFFERRCADVHKARRSKHAEYFAHIVDLEARAKEIEEWNPTLIPGPLQLEPYIRAVIHASLPHDSEESIKAKVEARRERAWLFEDAKGPECWIVLHESILRQPIIGEDEMAEQLAHILAVAERRRFIPQILPWNAGAHPFMMGTTWLMTFTDAPPIMYTEGMYSGQIIDEPELVGQYTSAYGRLKAAAMPPKESLRMIERAAEEYGSGKCGR</sequence>
<proteinExistence type="predicted"/>
<evidence type="ECO:0000313" key="2">
    <source>
        <dbReference type="EMBL" id="ATL28256.1"/>
    </source>
</evidence>
<dbReference type="SUPFAM" id="SSF47413">
    <property type="entry name" value="lambda repressor-like DNA-binding domains"/>
    <property type="match status" value="1"/>
</dbReference>
<reference evidence="2 3" key="1">
    <citation type="submission" date="2017-08" db="EMBL/GenBank/DDBJ databases">
        <title>Complete Genome Sequence of Streptomyces formicae KY5, the formicamycin producer.</title>
        <authorList>
            <person name="Holmes N.A."/>
            <person name="Devine R."/>
            <person name="Qin Z."/>
            <person name="Seipke R.F."/>
            <person name="Wilkinson B."/>
            <person name="Hutchings M.I."/>
        </authorList>
    </citation>
    <scope>NUCLEOTIDE SEQUENCE [LARGE SCALE GENOMIC DNA]</scope>
    <source>
        <strain evidence="2 3">KY5</strain>
    </source>
</reference>
<dbReference type="InterPro" id="IPR001387">
    <property type="entry name" value="Cro/C1-type_HTH"/>
</dbReference>
<dbReference type="RefSeq" id="WP_098242942.1">
    <property type="nucleotide sequence ID" value="NZ_CP022685.1"/>
</dbReference>
<dbReference type="AlphaFoldDB" id="A0A291Q9Q7"/>
<gene>
    <name evidence="2" type="ORF">KY5_3238</name>
</gene>
<dbReference type="CDD" id="cd00093">
    <property type="entry name" value="HTH_XRE"/>
    <property type="match status" value="1"/>
</dbReference>